<protein>
    <submittedName>
        <fullName evidence="1">Uncharacterized protein</fullName>
    </submittedName>
</protein>
<evidence type="ECO:0000313" key="2">
    <source>
        <dbReference type="Proteomes" id="UP000075635"/>
    </source>
</evidence>
<dbReference type="AlphaFoldDB" id="A0A150QUC8"/>
<organism evidence="1 2">
    <name type="scientific">Sorangium cellulosum</name>
    <name type="common">Polyangium cellulosum</name>
    <dbReference type="NCBI Taxonomy" id="56"/>
    <lineage>
        <taxon>Bacteria</taxon>
        <taxon>Pseudomonadati</taxon>
        <taxon>Myxococcota</taxon>
        <taxon>Polyangia</taxon>
        <taxon>Polyangiales</taxon>
        <taxon>Polyangiaceae</taxon>
        <taxon>Sorangium</taxon>
    </lineage>
</organism>
<dbReference type="EMBL" id="JEMB01003541">
    <property type="protein sequence ID" value="KYF71178.1"/>
    <property type="molecule type" value="Genomic_DNA"/>
</dbReference>
<accession>A0A150QUC8</accession>
<proteinExistence type="predicted"/>
<gene>
    <name evidence="1" type="ORF">BE17_22900</name>
</gene>
<comment type="caution">
    <text evidence="1">The sequence shown here is derived from an EMBL/GenBank/DDBJ whole genome shotgun (WGS) entry which is preliminary data.</text>
</comment>
<sequence length="199" mass="22012">MPSPPVGCRELDLLVHEALHVHNEHARATSESVRRKLHARLLELEERFERVLTESVSDEAVRRAWREHLHARGPAPAEPPPPPIIVFRGRSEAGSEVVVRAASNGELRVEVDGALLNRTVALALRQDGERSFFPIKGVGDFGETFVASAEAIEALRAWVDEPRGKPPWEHLRELADDGLVGKDFALTPRGRRALGRTAA</sequence>
<dbReference type="Proteomes" id="UP000075635">
    <property type="component" value="Unassembled WGS sequence"/>
</dbReference>
<name>A0A150QUC8_SORCE</name>
<evidence type="ECO:0000313" key="1">
    <source>
        <dbReference type="EMBL" id="KYF71178.1"/>
    </source>
</evidence>
<reference evidence="1 2" key="1">
    <citation type="submission" date="2014-02" db="EMBL/GenBank/DDBJ databases">
        <title>The small core and large imbalanced accessory genome model reveals a collaborative survival strategy of Sorangium cellulosum strains in nature.</title>
        <authorList>
            <person name="Han K."/>
            <person name="Peng R."/>
            <person name="Blom J."/>
            <person name="Li Y.-Z."/>
        </authorList>
    </citation>
    <scope>NUCLEOTIDE SEQUENCE [LARGE SCALE GENOMIC DNA]</scope>
    <source>
        <strain evidence="1 2">So0011-07</strain>
    </source>
</reference>